<comment type="similarity">
    <text evidence="1">Belongs to the TFIIB family.</text>
</comment>
<evidence type="ECO:0000256" key="3">
    <source>
        <dbReference type="ARBA" id="ARBA00023015"/>
    </source>
</evidence>
<keyword evidence="4" id="KW-0804">Transcription</keyword>
<dbReference type="EMBL" id="CACSLK010034050">
    <property type="protein sequence ID" value="CAA0841022.1"/>
    <property type="molecule type" value="Genomic_DNA"/>
</dbReference>
<evidence type="ECO:0000313" key="7">
    <source>
        <dbReference type="EMBL" id="CAA0841022.1"/>
    </source>
</evidence>
<dbReference type="GO" id="GO:0070897">
    <property type="term" value="P:transcription preinitiation complex assembly"/>
    <property type="evidence" value="ECO:0007669"/>
    <property type="project" value="InterPro"/>
</dbReference>
<dbReference type="GO" id="GO:0005634">
    <property type="term" value="C:nucleus"/>
    <property type="evidence" value="ECO:0007669"/>
    <property type="project" value="TreeGrafter"/>
</dbReference>
<gene>
    <name evidence="7" type="ORF">SHERM_07057</name>
</gene>
<evidence type="ECO:0000313" key="8">
    <source>
        <dbReference type="Proteomes" id="UP001153555"/>
    </source>
</evidence>
<dbReference type="CDD" id="cd20551">
    <property type="entry name" value="CYCLIN_TFIIB_rpt1"/>
    <property type="match status" value="1"/>
</dbReference>
<dbReference type="PROSITE" id="PS00782">
    <property type="entry name" value="TFIIB"/>
    <property type="match status" value="1"/>
</dbReference>
<protein>
    <submittedName>
        <fullName evidence="7">Transcription initiation factor IIB-2</fullName>
    </submittedName>
</protein>
<dbReference type="AlphaFoldDB" id="A0A9N7P1U3"/>
<dbReference type="OrthoDB" id="25790at2759"/>
<evidence type="ECO:0000256" key="5">
    <source>
        <dbReference type="SAM" id="SignalP"/>
    </source>
</evidence>
<comment type="caution">
    <text evidence="7">The sequence shown here is derived from an EMBL/GenBank/DDBJ whole genome shotgun (WGS) entry which is preliminary data.</text>
</comment>
<dbReference type="PANTHER" id="PTHR11618:SF50">
    <property type="entry name" value="TRANSCRIPTION INITIATION FACTOR IIB-2-LIKE"/>
    <property type="match status" value="1"/>
</dbReference>
<organism evidence="7 8">
    <name type="scientific">Striga hermonthica</name>
    <name type="common">Purple witchweed</name>
    <name type="synonym">Buchnera hermonthica</name>
    <dbReference type="NCBI Taxonomy" id="68872"/>
    <lineage>
        <taxon>Eukaryota</taxon>
        <taxon>Viridiplantae</taxon>
        <taxon>Streptophyta</taxon>
        <taxon>Embryophyta</taxon>
        <taxon>Tracheophyta</taxon>
        <taxon>Spermatophyta</taxon>
        <taxon>Magnoliopsida</taxon>
        <taxon>eudicotyledons</taxon>
        <taxon>Gunneridae</taxon>
        <taxon>Pentapetalae</taxon>
        <taxon>asterids</taxon>
        <taxon>lamiids</taxon>
        <taxon>Lamiales</taxon>
        <taxon>Orobanchaceae</taxon>
        <taxon>Buchnereae</taxon>
        <taxon>Striga</taxon>
    </lineage>
</organism>
<dbReference type="GO" id="GO:0097550">
    <property type="term" value="C:transcription preinitiation complex"/>
    <property type="evidence" value="ECO:0007669"/>
    <property type="project" value="TreeGrafter"/>
</dbReference>
<dbReference type="GO" id="GO:0017025">
    <property type="term" value="F:TBP-class protein binding"/>
    <property type="evidence" value="ECO:0007669"/>
    <property type="project" value="InterPro"/>
</dbReference>
<keyword evidence="5" id="KW-0732">Signal</keyword>
<feature type="signal peptide" evidence="5">
    <location>
        <begin position="1"/>
        <end position="19"/>
    </location>
</feature>
<dbReference type="PANTHER" id="PTHR11618">
    <property type="entry name" value="TRANSCRIPTION INITIATION FACTOR IIB-RELATED"/>
    <property type="match status" value="1"/>
</dbReference>
<dbReference type="Pfam" id="PF00382">
    <property type="entry name" value="TFIIB"/>
    <property type="match status" value="1"/>
</dbReference>
<dbReference type="PRINTS" id="PR00685">
    <property type="entry name" value="TIFACTORIIB"/>
</dbReference>
<keyword evidence="8" id="KW-1185">Reference proteome</keyword>
<keyword evidence="3" id="KW-0805">Transcription regulation</keyword>
<dbReference type="InterPro" id="IPR023486">
    <property type="entry name" value="TFIIB_CS"/>
</dbReference>
<name>A0A9N7P1U3_STRHE</name>
<accession>A0A9N7P1U3</accession>
<evidence type="ECO:0000256" key="1">
    <source>
        <dbReference type="ARBA" id="ARBA00010857"/>
    </source>
</evidence>
<reference evidence="7" key="1">
    <citation type="submission" date="2019-12" db="EMBL/GenBank/DDBJ databases">
        <authorList>
            <person name="Scholes J."/>
        </authorList>
    </citation>
    <scope>NUCLEOTIDE SEQUENCE</scope>
</reference>
<evidence type="ECO:0000256" key="4">
    <source>
        <dbReference type="ARBA" id="ARBA00023163"/>
    </source>
</evidence>
<dbReference type="InterPro" id="IPR000812">
    <property type="entry name" value="TFIIB"/>
</dbReference>
<dbReference type="InterPro" id="IPR036915">
    <property type="entry name" value="Cyclin-like_sf"/>
</dbReference>
<sequence length="202" mass="22443">MWVVLWFFVVHISPPRVSSEDSFRAPLKCDEASEEEAHASALEVPMNPRLGNAALTTVISRGMNVSSEDPSLARLLNRGGGPVRAIMVAFKTIANMADRLSLVSTIKDWACEIYRRLEDQTCTKGRNLDALVAGCIYMACYQEGKPRPVEEIISIVAGARKKEIDRVTEFIVKQLKLEMGESMEMGTIHATFLFYCVTAVLD</sequence>
<evidence type="ECO:0000256" key="2">
    <source>
        <dbReference type="ARBA" id="ARBA00022737"/>
    </source>
</evidence>
<dbReference type="InterPro" id="IPR013763">
    <property type="entry name" value="Cyclin-like_dom"/>
</dbReference>
<dbReference type="Proteomes" id="UP001153555">
    <property type="component" value="Unassembled WGS sequence"/>
</dbReference>
<evidence type="ECO:0000259" key="6">
    <source>
        <dbReference type="SMART" id="SM00385"/>
    </source>
</evidence>
<proteinExistence type="inferred from homology"/>
<dbReference type="SMART" id="SM00385">
    <property type="entry name" value="CYCLIN"/>
    <property type="match status" value="1"/>
</dbReference>
<feature type="domain" description="Cyclin-like" evidence="6">
    <location>
        <begin position="91"/>
        <end position="173"/>
    </location>
</feature>
<feature type="chain" id="PRO_5040256804" evidence="5">
    <location>
        <begin position="20"/>
        <end position="202"/>
    </location>
</feature>
<dbReference type="InterPro" id="IPR013150">
    <property type="entry name" value="TFIIB_cyclin"/>
</dbReference>
<dbReference type="Gene3D" id="1.10.472.170">
    <property type="match status" value="1"/>
</dbReference>
<dbReference type="SUPFAM" id="SSF47954">
    <property type="entry name" value="Cyclin-like"/>
    <property type="match status" value="1"/>
</dbReference>
<keyword evidence="2" id="KW-0677">Repeat</keyword>